<proteinExistence type="predicted"/>
<evidence type="ECO:0000313" key="2">
    <source>
        <dbReference type="Proteomes" id="UP001218629"/>
    </source>
</evidence>
<evidence type="ECO:0000313" key="1">
    <source>
        <dbReference type="EMBL" id="WEB44376.1"/>
    </source>
</evidence>
<accession>A0ABY8AJJ7</accession>
<dbReference type="Proteomes" id="UP001218629">
    <property type="component" value="Chromosome"/>
</dbReference>
<organism evidence="1 2">
    <name type="scientific">Streptomyces yunnanensis</name>
    <dbReference type="NCBI Taxonomy" id="156453"/>
    <lineage>
        <taxon>Bacteria</taxon>
        <taxon>Bacillati</taxon>
        <taxon>Actinomycetota</taxon>
        <taxon>Actinomycetes</taxon>
        <taxon>Kitasatosporales</taxon>
        <taxon>Streptomycetaceae</taxon>
        <taxon>Streptomyces</taxon>
    </lineage>
</organism>
<name>A0ABY8AJJ7_9ACTN</name>
<gene>
    <name evidence="1" type="ORF">MOV08_37170</name>
</gene>
<dbReference type="RefSeq" id="WP_039638634.1">
    <property type="nucleotide sequence ID" value="NZ_CP095749.1"/>
</dbReference>
<reference evidence="1 2" key="1">
    <citation type="submission" date="2022-03" db="EMBL/GenBank/DDBJ databases">
        <title>Streptomyces yunnanensis P86,complete genome.</title>
        <authorList>
            <person name="Chen S."/>
            <person name="Zhang Q."/>
        </authorList>
    </citation>
    <scope>NUCLEOTIDE SEQUENCE [LARGE SCALE GENOMIC DNA]</scope>
    <source>
        <strain evidence="1 2">P86</strain>
    </source>
</reference>
<sequence>MHSSLTRHARCLYGDEYRPTPECDQEHDERYFVEKLTFADAEEILAMLRELSPHLVDGQLPVWVRNLAYRLVLLQRPDEPVLMREAAHSLRLHGPDWDDIAADLAKRAEALEAG</sequence>
<keyword evidence="2" id="KW-1185">Reference proteome</keyword>
<dbReference type="EMBL" id="CP095749">
    <property type="protein sequence ID" value="WEB44376.1"/>
    <property type="molecule type" value="Genomic_DNA"/>
</dbReference>
<protein>
    <submittedName>
        <fullName evidence="1">Uncharacterized protein</fullName>
    </submittedName>
</protein>